<keyword evidence="1" id="KW-0472">Membrane</keyword>
<evidence type="ECO:0000256" key="2">
    <source>
        <dbReference type="SAM" id="SignalP"/>
    </source>
</evidence>
<evidence type="ECO:0000313" key="4">
    <source>
        <dbReference type="Proteomes" id="UP000265000"/>
    </source>
</evidence>
<keyword evidence="2" id="KW-0732">Signal</keyword>
<dbReference type="InterPro" id="IPR009079">
    <property type="entry name" value="4_helix_cytokine-like_core"/>
</dbReference>
<feature type="chain" id="PRO_5018656380" description="Interleukin" evidence="2">
    <location>
        <begin position="18"/>
        <end position="118"/>
    </location>
</feature>
<feature type="transmembrane region" description="Helical" evidence="1">
    <location>
        <begin position="48"/>
        <end position="70"/>
    </location>
</feature>
<organism evidence="3 4">
    <name type="scientific">Fundulus heteroclitus</name>
    <name type="common">Killifish</name>
    <name type="synonym">Mummichog</name>
    <dbReference type="NCBI Taxonomy" id="8078"/>
    <lineage>
        <taxon>Eukaryota</taxon>
        <taxon>Metazoa</taxon>
        <taxon>Chordata</taxon>
        <taxon>Craniata</taxon>
        <taxon>Vertebrata</taxon>
        <taxon>Euteleostomi</taxon>
        <taxon>Actinopterygii</taxon>
        <taxon>Neopterygii</taxon>
        <taxon>Teleostei</taxon>
        <taxon>Neoteleostei</taxon>
        <taxon>Acanthomorphata</taxon>
        <taxon>Ovalentaria</taxon>
        <taxon>Atherinomorphae</taxon>
        <taxon>Cyprinodontiformes</taxon>
        <taxon>Fundulidae</taxon>
        <taxon>Fundulus</taxon>
    </lineage>
</organism>
<name>A0A3Q2PZT3_FUNHE</name>
<dbReference type="Ensembl" id="ENSFHET00000028115.1">
    <property type="protein sequence ID" value="ENSFHEP00000018974.1"/>
    <property type="gene ID" value="ENSFHEG00000020869.1"/>
</dbReference>
<sequence>MKLVAFCLLAVCCSTLAAPPPSSISKLKETQKELSKFLKSLPVSKPTLLFLLLIASTTPFIALVTENMLLHLCLAEYKRYDVEYPTCMNCTDYPTESVNEFFSRLQSRLEKVRSIACF</sequence>
<evidence type="ECO:0000313" key="3">
    <source>
        <dbReference type="Ensembl" id="ENSFHEP00000018974.1"/>
    </source>
</evidence>
<reference evidence="3" key="2">
    <citation type="submission" date="2025-09" db="UniProtKB">
        <authorList>
            <consortium name="Ensembl"/>
        </authorList>
    </citation>
    <scope>IDENTIFICATION</scope>
</reference>
<keyword evidence="1" id="KW-1133">Transmembrane helix</keyword>
<dbReference type="Proteomes" id="UP000265000">
    <property type="component" value="Unplaced"/>
</dbReference>
<reference evidence="3" key="1">
    <citation type="submission" date="2025-08" db="UniProtKB">
        <authorList>
            <consortium name="Ensembl"/>
        </authorList>
    </citation>
    <scope>IDENTIFICATION</scope>
</reference>
<dbReference type="AlphaFoldDB" id="A0A3Q2PZT3"/>
<dbReference type="STRING" id="8078.ENSFHEP00000018974"/>
<evidence type="ECO:0008006" key="5">
    <source>
        <dbReference type="Google" id="ProtNLM"/>
    </source>
</evidence>
<feature type="signal peptide" evidence="2">
    <location>
        <begin position="1"/>
        <end position="17"/>
    </location>
</feature>
<protein>
    <recommendedName>
        <fullName evidence="5">Interleukin</fullName>
    </recommendedName>
</protein>
<dbReference type="SUPFAM" id="SSF47266">
    <property type="entry name" value="4-helical cytokines"/>
    <property type="match status" value="1"/>
</dbReference>
<keyword evidence="1" id="KW-0812">Transmembrane</keyword>
<proteinExistence type="predicted"/>
<accession>A0A3Q2PZT3</accession>
<keyword evidence="4" id="KW-1185">Reference proteome</keyword>
<evidence type="ECO:0000256" key="1">
    <source>
        <dbReference type="SAM" id="Phobius"/>
    </source>
</evidence>
<dbReference type="Gene3D" id="1.20.1250.70">
    <property type="entry name" value="Interleukin-15/Interleukin-21"/>
    <property type="match status" value="1"/>
</dbReference>